<evidence type="ECO:0000259" key="13">
    <source>
        <dbReference type="SMART" id="SM00632"/>
    </source>
</evidence>
<dbReference type="PANTHER" id="PTHR43447">
    <property type="entry name" value="ALPHA-AMYLASE"/>
    <property type="match status" value="1"/>
</dbReference>
<comment type="cofactor">
    <cofactor evidence="2">
        <name>Ca(2+)</name>
        <dbReference type="ChEBI" id="CHEBI:29108"/>
    </cofactor>
</comment>
<dbReference type="Proteomes" id="UP000019151">
    <property type="component" value="Chromosome"/>
</dbReference>
<sequence length="527" mass="55547">MSRGRPTWAAAALLVAVACGGGDGIPAPTGGEAPAVRPALATTYRPSGHAAAGDVFVHLFEWRWSDVASECEAVLGPAGFRAVQVSPPQEHSITPARDWSERYQPVSYSIDRSRSGTRDEFVAMVSRCRAAGVDVYVDAVINHMTNFPSPGVGSAGTAYTKYSYPGLYGPSDFHAPCTVTDYRDAANVQDCELLSLPDLNTGLASVRQQIAGYLVSLSRLGVAGFRIDAAKHIQQVELDGILSIVDSTAVAEARPIPYWFLEVSGGAGEALSPRDYFGEAYRSGGAADITEFTFVGVGNKFRGVNGEHVSQLDPNGAPGGQFSATAWGLMPADKAVVFLQNHDTQHDCGIGYRDAQVFRLANVWMLAQPYGYPSVLSSYAFVCPAGNAAGPPSDADGWTLPVRCASSLETATLGQWVCEHRDPYIRNMVRFRRTVAGTDVTDWWSDGANAIAFSRGDRGFVAINRGAATLAATVRTSVAPGAYCDLLTGGRSAAGCAGAVVTVAPDGSIALALPPNGAVAIDVTTRR</sequence>
<keyword evidence="16" id="KW-1185">Reference proteome</keyword>
<dbReference type="InParanoid" id="W0RKQ4"/>
<keyword evidence="7 12" id="KW-0378">Hydrolase</keyword>
<evidence type="ECO:0000256" key="8">
    <source>
        <dbReference type="ARBA" id="ARBA00022837"/>
    </source>
</evidence>
<dbReference type="InterPro" id="IPR013780">
    <property type="entry name" value="Glyco_hydro_b"/>
</dbReference>
<keyword evidence="8" id="KW-0106">Calcium</keyword>
<name>W0RKQ4_9BACT</name>
<keyword evidence="6" id="KW-0479">Metal-binding</keyword>
<evidence type="ECO:0000256" key="5">
    <source>
        <dbReference type="ARBA" id="ARBA00017303"/>
    </source>
</evidence>
<protein>
    <recommendedName>
        <fullName evidence="5 12">Alpha-amylase</fullName>
        <ecNumber evidence="4 12">3.2.1.1</ecNumber>
    </recommendedName>
</protein>
<evidence type="ECO:0000259" key="14">
    <source>
        <dbReference type="SMART" id="SM00642"/>
    </source>
</evidence>
<evidence type="ECO:0000256" key="3">
    <source>
        <dbReference type="ARBA" id="ARBA00008061"/>
    </source>
</evidence>
<keyword evidence="10 12" id="KW-0326">Glycosidase</keyword>
<evidence type="ECO:0000256" key="10">
    <source>
        <dbReference type="ARBA" id="ARBA00023295"/>
    </source>
</evidence>
<dbReference type="PATRIC" id="fig|861299.3.peg.4182"/>
<dbReference type="OrthoDB" id="9805159at2"/>
<gene>
    <name evidence="15" type="ORF">J421_4127</name>
</gene>
<dbReference type="GO" id="GO:0046872">
    <property type="term" value="F:metal ion binding"/>
    <property type="evidence" value="ECO:0007669"/>
    <property type="project" value="UniProtKB-KW"/>
</dbReference>
<dbReference type="InterPro" id="IPR006046">
    <property type="entry name" value="Alpha_amylase"/>
</dbReference>
<evidence type="ECO:0000256" key="12">
    <source>
        <dbReference type="RuleBase" id="RU361134"/>
    </source>
</evidence>
<dbReference type="RefSeq" id="WP_025413107.1">
    <property type="nucleotide sequence ID" value="NZ_CP007128.1"/>
</dbReference>
<evidence type="ECO:0000313" key="16">
    <source>
        <dbReference type="Proteomes" id="UP000019151"/>
    </source>
</evidence>
<dbReference type="Pfam" id="PF02806">
    <property type="entry name" value="Alpha-amylase_C"/>
    <property type="match status" value="1"/>
</dbReference>
<evidence type="ECO:0000256" key="4">
    <source>
        <dbReference type="ARBA" id="ARBA00012595"/>
    </source>
</evidence>
<dbReference type="SMART" id="SM00642">
    <property type="entry name" value="Aamy"/>
    <property type="match status" value="1"/>
</dbReference>
<evidence type="ECO:0000256" key="1">
    <source>
        <dbReference type="ARBA" id="ARBA00000548"/>
    </source>
</evidence>
<dbReference type="KEGG" id="gba:J421_4127"/>
<dbReference type="STRING" id="861299.J421_4127"/>
<comment type="similarity">
    <text evidence="3 11">Belongs to the glycosyl hydrolase 13 family.</text>
</comment>
<evidence type="ECO:0000256" key="7">
    <source>
        <dbReference type="ARBA" id="ARBA00022801"/>
    </source>
</evidence>
<dbReference type="EC" id="3.2.1.1" evidence="4 12"/>
<dbReference type="Gene3D" id="2.60.40.1180">
    <property type="entry name" value="Golgi alpha-mannosidase II"/>
    <property type="match status" value="1"/>
</dbReference>
<dbReference type="eggNOG" id="COG0366">
    <property type="taxonomic scope" value="Bacteria"/>
</dbReference>
<accession>W0RKQ4</accession>
<evidence type="ECO:0000313" key="15">
    <source>
        <dbReference type="EMBL" id="AHG91664.1"/>
    </source>
</evidence>
<evidence type="ECO:0000256" key="2">
    <source>
        <dbReference type="ARBA" id="ARBA00001913"/>
    </source>
</evidence>
<dbReference type="SUPFAM" id="SSF51445">
    <property type="entry name" value="(Trans)glycosidases"/>
    <property type="match status" value="1"/>
</dbReference>
<dbReference type="InterPro" id="IPR017853">
    <property type="entry name" value="GH"/>
</dbReference>
<dbReference type="Pfam" id="PF00128">
    <property type="entry name" value="Alpha-amylase"/>
    <property type="match status" value="1"/>
</dbReference>
<dbReference type="PROSITE" id="PS51257">
    <property type="entry name" value="PROKAR_LIPOPROTEIN"/>
    <property type="match status" value="1"/>
</dbReference>
<dbReference type="GO" id="GO:0004556">
    <property type="term" value="F:alpha-amylase activity"/>
    <property type="evidence" value="ECO:0007669"/>
    <property type="project" value="UniProtKB-UniRule"/>
</dbReference>
<dbReference type="SUPFAM" id="SSF51011">
    <property type="entry name" value="Glycosyl hydrolase domain"/>
    <property type="match status" value="1"/>
</dbReference>
<feature type="domain" description="Alpha-amylase C-terminal" evidence="13">
    <location>
        <begin position="441"/>
        <end position="526"/>
    </location>
</feature>
<keyword evidence="9 12" id="KW-0119">Carbohydrate metabolism</keyword>
<dbReference type="SMART" id="SM00632">
    <property type="entry name" value="Aamy_C"/>
    <property type="match status" value="1"/>
</dbReference>
<dbReference type="InterPro" id="IPR006048">
    <property type="entry name" value="A-amylase/branching_C"/>
</dbReference>
<comment type="catalytic activity">
    <reaction evidence="1 12">
        <text>Endohydrolysis of (1-&gt;4)-alpha-D-glucosidic linkages in polysaccharides containing three or more (1-&gt;4)-alpha-linked D-glucose units.</text>
        <dbReference type="EC" id="3.2.1.1"/>
    </reaction>
</comment>
<feature type="domain" description="Glycosyl hydrolase family 13 catalytic" evidence="14">
    <location>
        <begin position="54"/>
        <end position="432"/>
    </location>
</feature>
<dbReference type="InterPro" id="IPR031319">
    <property type="entry name" value="A-amylase_C"/>
</dbReference>
<proteinExistence type="inferred from homology"/>
<dbReference type="InterPro" id="IPR006047">
    <property type="entry name" value="GH13_cat_dom"/>
</dbReference>
<dbReference type="GO" id="GO:0005975">
    <property type="term" value="P:carbohydrate metabolic process"/>
    <property type="evidence" value="ECO:0007669"/>
    <property type="project" value="InterPro"/>
</dbReference>
<dbReference type="CDD" id="cd11317">
    <property type="entry name" value="AmyAc_bac_euk_AmyA"/>
    <property type="match status" value="1"/>
</dbReference>
<organism evidence="15 16">
    <name type="scientific">Gemmatirosa kalamazoonensis</name>
    <dbReference type="NCBI Taxonomy" id="861299"/>
    <lineage>
        <taxon>Bacteria</taxon>
        <taxon>Pseudomonadati</taxon>
        <taxon>Gemmatimonadota</taxon>
        <taxon>Gemmatimonadia</taxon>
        <taxon>Gemmatimonadales</taxon>
        <taxon>Gemmatimonadaceae</taxon>
        <taxon>Gemmatirosa</taxon>
    </lineage>
</organism>
<dbReference type="Gene3D" id="3.20.20.80">
    <property type="entry name" value="Glycosidases"/>
    <property type="match status" value="1"/>
</dbReference>
<dbReference type="EMBL" id="CP007128">
    <property type="protein sequence ID" value="AHG91664.1"/>
    <property type="molecule type" value="Genomic_DNA"/>
</dbReference>
<evidence type="ECO:0000256" key="6">
    <source>
        <dbReference type="ARBA" id="ARBA00022723"/>
    </source>
</evidence>
<reference evidence="15 16" key="1">
    <citation type="journal article" date="2014" name="Genome Announc.">
        <title>Genome Sequence and Methylome of Soil Bacterium Gemmatirosa kalamazoonensis KBS708T, a Member of the Rarely Cultivated Gemmatimonadetes Phylum.</title>
        <authorList>
            <person name="Debruyn J.M."/>
            <person name="Radosevich M."/>
            <person name="Wommack K.E."/>
            <person name="Polson S.W."/>
            <person name="Hauser L.J."/>
            <person name="Fawaz M.N."/>
            <person name="Korlach J."/>
            <person name="Tsai Y.C."/>
        </authorList>
    </citation>
    <scope>NUCLEOTIDE SEQUENCE [LARGE SCALE GENOMIC DNA]</scope>
    <source>
        <strain evidence="15 16">KBS708</strain>
    </source>
</reference>
<dbReference type="HOGENOM" id="CLU_013336_0_0_0"/>
<evidence type="ECO:0000256" key="11">
    <source>
        <dbReference type="RuleBase" id="RU003615"/>
    </source>
</evidence>
<dbReference type="FunCoup" id="W0RKQ4">
    <property type="interactions" value="41"/>
</dbReference>
<dbReference type="PRINTS" id="PR00110">
    <property type="entry name" value="ALPHAAMYLASE"/>
</dbReference>
<dbReference type="AlphaFoldDB" id="W0RKQ4"/>
<evidence type="ECO:0000256" key="9">
    <source>
        <dbReference type="ARBA" id="ARBA00023277"/>
    </source>
</evidence>